<gene>
    <name evidence="5" type="ORF">F5050DRAFT_1807010</name>
</gene>
<dbReference type="InterPro" id="IPR021109">
    <property type="entry name" value="Peptidase_aspartic_dom_sf"/>
</dbReference>
<protein>
    <recommendedName>
        <fullName evidence="4">CCHC-type domain-containing protein</fullName>
    </recommendedName>
</protein>
<evidence type="ECO:0000256" key="3">
    <source>
        <dbReference type="SAM" id="MobiDB-lite"/>
    </source>
</evidence>
<keyword evidence="2" id="KW-0863">Zinc-finger</keyword>
<evidence type="ECO:0000259" key="4">
    <source>
        <dbReference type="PROSITE" id="PS50158"/>
    </source>
</evidence>
<dbReference type="SUPFAM" id="SSF57756">
    <property type="entry name" value="Retrovirus zinc finger-like domains"/>
    <property type="match status" value="1"/>
</dbReference>
<name>A0ABQ8QFJ0_9AGAR</name>
<evidence type="ECO:0000313" key="5">
    <source>
        <dbReference type="EMBL" id="KAJ3997275.1"/>
    </source>
</evidence>
<keyword evidence="2" id="KW-0862">Zinc</keyword>
<dbReference type="Proteomes" id="UP001163828">
    <property type="component" value="Unassembled WGS sequence"/>
</dbReference>
<evidence type="ECO:0000256" key="1">
    <source>
        <dbReference type="ARBA" id="ARBA00022664"/>
    </source>
</evidence>
<dbReference type="PROSITE" id="PS50158">
    <property type="entry name" value="ZF_CCHC"/>
    <property type="match status" value="1"/>
</dbReference>
<keyword evidence="2" id="KW-0479">Metal-binding</keyword>
<feature type="compositionally biased region" description="Low complexity" evidence="3">
    <location>
        <begin position="91"/>
        <end position="108"/>
    </location>
</feature>
<dbReference type="SUPFAM" id="SSF50630">
    <property type="entry name" value="Acid proteases"/>
    <property type="match status" value="1"/>
</dbReference>
<evidence type="ECO:0000256" key="2">
    <source>
        <dbReference type="PROSITE-ProRule" id="PRU00047"/>
    </source>
</evidence>
<comment type="caution">
    <text evidence="5">The sequence shown here is derived from an EMBL/GenBank/DDBJ whole genome shotgun (WGS) entry which is preliminary data.</text>
</comment>
<keyword evidence="6" id="KW-1185">Reference proteome</keyword>
<feature type="compositionally biased region" description="Basic and acidic residues" evidence="3">
    <location>
        <begin position="132"/>
        <end position="147"/>
    </location>
</feature>
<accession>A0ABQ8QFJ0</accession>
<sequence>MLQQKGKRVRDHVGIFQDICNSAGILDERQMITLLWDSFDVEITKGLYRRDLTPESCKMEELINEAEKVEMIENARKKTSHYQPKPEAAPKENSGSGTSKKSGNSWNGQSQKKKDSNIGQNNNGKGVSGSASKDDTSKPKKHTESKAHQLTPEQKNKYRAAGKCFECGEVTHKARDCPKENRIKGDPTKVGPPGFLTNNIEWELVDCTSALKEVHKFSANNIKFDWWEDIEQTYYSNNGCPHTEVTEKNTDSESIDYDDPLPDLVSVSDSGSEGDLNDMVDCTDCLHSYFECMCWTKDAAMAKFTNPEREEPTLEFQTIEIKKKEQSLGEIRDIAEAQMAGSKIRKCKPARSQFGDPIARRVEHLLSLNAPFTGEAPGDAEDFICYQIMGEKHIILNTGRGDSQALEGSRYLTAAAMGDARGKHIMRVLNNTNIYPCSHIPGWEVIDDPNQIGNRFWAFASESKCEHYVIWDTVRNLRWELPELLLYHPQFDVIGWVYKKCITLIRTCSDWDFWEEEGLLHEVFNDSGDTFEASNMIMRHIQMGDMSIWRAGLIHLNAVQIPADKYPGVQRNAARVKDPNRRVARPLVIAVRLNGEPVAALLDSGSLGTFLELNPPLTLQLAVQGSRSKINCKVEAQFQYQGIDEVRSFDIANINYPLILGTDWMYEHSVSIGFNQARVVIGSNKRLPLNGPMISEIMANYTDFASEDVEKIRNELREYAKPLCRMMAEPDLPPLRDINHRIPLIDESLIIPW</sequence>
<dbReference type="InterPro" id="IPR036875">
    <property type="entry name" value="Znf_CCHC_sf"/>
</dbReference>
<dbReference type="CDD" id="cd00303">
    <property type="entry name" value="retropepsin_like"/>
    <property type="match status" value="1"/>
</dbReference>
<dbReference type="InterPro" id="IPR001878">
    <property type="entry name" value="Znf_CCHC"/>
</dbReference>
<feature type="region of interest" description="Disordered" evidence="3">
    <location>
        <begin position="77"/>
        <end position="155"/>
    </location>
</feature>
<keyword evidence="1" id="KW-0507">mRNA processing</keyword>
<dbReference type="SMART" id="SM00343">
    <property type="entry name" value="ZnF_C2HC"/>
    <property type="match status" value="1"/>
</dbReference>
<dbReference type="Gene3D" id="2.40.70.10">
    <property type="entry name" value="Acid Proteases"/>
    <property type="match status" value="1"/>
</dbReference>
<feature type="compositionally biased region" description="Polar residues" evidence="3">
    <location>
        <begin position="117"/>
        <end position="131"/>
    </location>
</feature>
<dbReference type="EMBL" id="MU790587">
    <property type="protein sequence ID" value="KAJ3997275.1"/>
    <property type="molecule type" value="Genomic_DNA"/>
</dbReference>
<feature type="domain" description="CCHC-type" evidence="4">
    <location>
        <begin position="163"/>
        <end position="179"/>
    </location>
</feature>
<proteinExistence type="predicted"/>
<organism evidence="5 6">
    <name type="scientific">Lentinula boryana</name>
    <dbReference type="NCBI Taxonomy" id="40481"/>
    <lineage>
        <taxon>Eukaryota</taxon>
        <taxon>Fungi</taxon>
        <taxon>Dikarya</taxon>
        <taxon>Basidiomycota</taxon>
        <taxon>Agaricomycotina</taxon>
        <taxon>Agaricomycetes</taxon>
        <taxon>Agaricomycetidae</taxon>
        <taxon>Agaricales</taxon>
        <taxon>Marasmiineae</taxon>
        <taxon>Omphalotaceae</taxon>
        <taxon>Lentinula</taxon>
    </lineage>
</organism>
<reference evidence="5" key="1">
    <citation type="submission" date="2022-08" db="EMBL/GenBank/DDBJ databases">
        <authorList>
            <consortium name="DOE Joint Genome Institute"/>
            <person name="Min B."/>
            <person name="Riley R."/>
            <person name="Sierra-Patev S."/>
            <person name="Naranjo-Ortiz M."/>
            <person name="Looney B."/>
            <person name="Konkel Z."/>
            <person name="Slot J.C."/>
            <person name="Sakamoto Y."/>
            <person name="Steenwyk J.L."/>
            <person name="Rokas A."/>
            <person name="Carro J."/>
            <person name="Camarero S."/>
            <person name="Ferreira P."/>
            <person name="Molpeceres G."/>
            <person name="Ruiz-Duenas F.J."/>
            <person name="Serrano A."/>
            <person name="Henrissat B."/>
            <person name="Drula E."/>
            <person name="Hughes K.W."/>
            <person name="Mata J.L."/>
            <person name="Ishikawa N.K."/>
            <person name="Vargas-Isla R."/>
            <person name="Ushijima S."/>
            <person name="Smith C.A."/>
            <person name="Ahrendt S."/>
            <person name="Andreopoulos W."/>
            <person name="He G."/>
            <person name="Labutti K."/>
            <person name="Lipzen A."/>
            <person name="Ng V."/>
            <person name="Sandor L."/>
            <person name="Barry K."/>
            <person name="Martinez A.T."/>
            <person name="Xiao Y."/>
            <person name="Gibbons J.G."/>
            <person name="Terashima K."/>
            <person name="Hibbett D.S."/>
            <person name="Grigoriev I.V."/>
        </authorList>
    </citation>
    <scope>NUCLEOTIDE SEQUENCE</scope>
    <source>
        <strain evidence="5">TFB10827</strain>
    </source>
</reference>
<evidence type="ECO:0000313" key="6">
    <source>
        <dbReference type="Proteomes" id="UP001163828"/>
    </source>
</evidence>